<dbReference type="SUPFAM" id="SSF52343">
    <property type="entry name" value="Ferredoxin reductase-like, C-terminal NADP-linked domain"/>
    <property type="match status" value="1"/>
</dbReference>
<evidence type="ECO:0000259" key="15">
    <source>
        <dbReference type="PROSITE" id="PS01033"/>
    </source>
</evidence>
<evidence type="ECO:0000256" key="3">
    <source>
        <dbReference type="ARBA" id="ARBA00012229"/>
    </source>
</evidence>
<comment type="catalytic activity">
    <reaction evidence="13">
        <text>2 nitric oxide + NADPH + 2 O2 = 2 nitrate + NADP(+) + H(+)</text>
        <dbReference type="Rhea" id="RHEA:19465"/>
        <dbReference type="ChEBI" id="CHEBI:15378"/>
        <dbReference type="ChEBI" id="CHEBI:15379"/>
        <dbReference type="ChEBI" id="CHEBI:16480"/>
        <dbReference type="ChEBI" id="CHEBI:17632"/>
        <dbReference type="ChEBI" id="CHEBI:57783"/>
        <dbReference type="ChEBI" id="CHEBI:58349"/>
        <dbReference type="EC" id="1.14.12.17"/>
    </reaction>
</comment>
<comment type="similarity">
    <text evidence="14">Belongs to the globin family.</text>
</comment>
<dbReference type="CDD" id="cd14782">
    <property type="entry name" value="FHb-globin_2"/>
    <property type="match status" value="1"/>
</dbReference>
<dbReference type="InterPro" id="IPR000971">
    <property type="entry name" value="Globin"/>
</dbReference>
<dbReference type="Proteomes" id="UP000188342">
    <property type="component" value="Unassembled WGS sequence"/>
</dbReference>
<evidence type="ECO:0000256" key="1">
    <source>
        <dbReference type="ARBA" id="ARBA00001970"/>
    </source>
</evidence>
<keyword evidence="9" id="KW-0408">Iron</keyword>
<feature type="domain" description="FAD-binding FR-type" evidence="16">
    <location>
        <begin position="163"/>
        <end position="273"/>
    </location>
</feature>
<dbReference type="STRING" id="1255658.FM114_11215"/>
<accession>A0A1R4K3Y6</accession>
<evidence type="ECO:0000256" key="2">
    <source>
        <dbReference type="ARBA" id="ARBA00006401"/>
    </source>
</evidence>
<dbReference type="GO" id="GO:0005344">
    <property type="term" value="F:oxygen carrier activity"/>
    <property type="evidence" value="ECO:0007669"/>
    <property type="project" value="UniProtKB-KW"/>
</dbReference>
<dbReference type="InterPro" id="IPR012292">
    <property type="entry name" value="Globin/Proto"/>
</dbReference>
<dbReference type="InterPro" id="IPR039261">
    <property type="entry name" value="FNR_nucleotide-bd"/>
</dbReference>
<dbReference type="PANTHER" id="PTHR43396">
    <property type="entry name" value="FLAVOHEMOPROTEIN"/>
    <property type="match status" value="1"/>
</dbReference>
<evidence type="ECO:0000256" key="7">
    <source>
        <dbReference type="ARBA" id="ARBA00022723"/>
    </source>
</evidence>
<keyword evidence="14" id="KW-0813">Transport</keyword>
<gene>
    <name evidence="17" type="ORF">FM114_11215</name>
</gene>
<dbReference type="SUPFAM" id="SSF46458">
    <property type="entry name" value="Globin-like"/>
    <property type="match status" value="1"/>
</dbReference>
<dbReference type="InterPro" id="IPR001433">
    <property type="entry name" value="OxRdtase_FAD/NAD-bd"/>
</dbReference>
<dbReference type="SUPFAM" id="SSF63380">
    <property type="entry name" value="Riboflavin synthase domain-like"/>
    <property type="match status" value="1"/>
</dbReference>
<dbReference type="GO" id="GO:0019825">
    <property type="term" value="F:oxygen binding"/>
    <property type="evidence" value="ECO:0007669"/>
    <property type="project" value="InterPro"/>
</dbReference>
<comment type="similarity">
    <text evidence="2">In the C-terminal section; belongs to the flavoprotein pyridine nucleotide cytochrome reductase family.</text>
</comment>
<dbReference type="Gene3D" id="2.40.30.10">
    <property type="entry name" value="Translation factors"/>
    <property type="match status" value="1"/>
</dbReference>
<dbReference type="GO" id="GO:0020037">
    <property type="term" value="F:heme binding"/>
    <property type="evidence" value="ECO:0007669"/>
    <property type="project" value="InterPro"/>
</dbReference>
<reference evidence="17 18" key="1">
    <citation type="submission" date="2017-02" db="EMBL/GenBank/DDBJ databases">
        <authorList>
            <person name="Peterson S.W."/>
        </authorList>
    </citation>
    <scope>NUCLEOTIDE SEQUENCE [LARGE SCALE GENOMIC DNA]</scope>
    <source>
        <strain evidence="17 18">LSP_Lj1</strain>
    </source>
</reference>
<evidence type="ECO:0000259" key="16">
    <source>
        <dbReference type="PROSITE" id="PS51384"/>
    </source>
</evidence>
<keyword evidence="5 14" id="KW-0561">Oxygen transport</keyword>
<dbReference type="InterPro" id="IPR017938">
    <property type="entry name" value="Riboflavin_synthase-like_b-brl"/>
</dbReference>
<keyword evidence="4 14" id="KW-0349">Heme</keyword>
<protein>
    <recommendedName>
        <fullName evidence="3">nitric oxide dioxygenase</fullName>
        <ecNumber evidence="3">1.14.12.17</ecNumber>
    </recommendedName>
</protein>
<comment type="cofactor">
    <cofactor evidence="1">
        <name>heme b</name>
        <dbReference type="ChEBI" id="CHEBI:60344"/>
    </cofactor>
</comment>
<dbReference type="Pfam" id="PF00175">
    <property type="entry name" value="NAD_binding_1"/>
    <property type="match status" value="1"/>
</dbReference>
<dbReference type="GO" id="GO:0046210">
    <property type="term" value="P:nitric oxide catabolic process"/>
    <property type="evidence" value="ECO:0007669"/>
    <property type="project" value="TreeGrafter"/>
</dbReference>
<dbReference type="GO" id="GO:0071949">
    <property type="term" value="F:FAD binding"/>
    <property type="evidence" value="ECO:0007669"/>
    <property type="project" value="TreeGrafter"/>
</dbReference>
<keyword evidence="11" id="KW-0520">NAD</keyword>
<dbReference type="Pfam" id="PF00970">
    <property type="entry name" value="FAD_binding_6"/>
    <property type="match status" value="1"/>
</dbReference>
<comment type="catalytic activity">
    <reaction evidence="12">
        <text>2 nitric oxide + NADH + 2 O2 = 2 nitrate + NAD(+) + H(+)</text>
        <dbReference type="Rhea" id="RHEA:19469"/>
        <dbReference type="ChEBI" id="CHEBI:15378"/>
        <dbReference type="ChEBI" id="CHEBI:15379"/>
        <dbReference type="ChEBI" id="CHEBI:16480"/>
        <dbReference type="ChEBI" id="CHEBI:17632"/>
        <dbReference type="ChEBI" id="CHEBI:57540"/>
        <dbReference type="ChEBI" id="CHEBI:57945"/>
        <dbReference type="EC" id="1.14.12.17"/>
    </reaction>
</comment>
<dbReference type="Gene3D" id="1.10.490.10">
    <property type="entry name" value="Globins"/>
    <property type="match status" value="1"/>
</dbReference>
<evidence type="ECO:0000256" key="14">
    <source>
        <dbReference type="RuleBase" id="RU000356"/>
    </source>
</evidence>
<dbReference type="GO" id="GO:0008941">
    <property type="term" value="F:nitric oxide dioxygenase NAD(P)H activity"/>
    <property type="evidence" value="ECO:0007669"/>
    <property type="project" value="UniProtKB-EC"/>
</dbReference>
<dbReference type="OrthoDB" id="9801223at2"/>
<keyword evidence="18" id="KW-1185">Reference proteome</keyword>
<organism evidence="17 18">
    <name type="scientific">Luteococcus japonicus LSP_Lj1</name>
    <dbReference type="NCBI Taxonomy" id="1255658"/>
    <lineage>
        <taxon>Bacteria</taxon>
        <taxon>Bacillati</taxon>
        <taxon>Actinomycetota</taxon>
        <taxon>Actinomycetes</taxon>
        <taxon>Propionibacteriales</taxon>
        <taxon>Propionibacteriaceae</taxon>
        <taxon>Luteococcus</taxon>
    </lineage>
</organism>
<dbReference type="GO" id="GO:0046872">
    <property type="term" value="F:metal ion binding"/>
    <property type="evidence" value="ECO:0007669"/>
    <property type="project" value="UniProtKB-KW"/>
</dbReference>
<evidence type="ECO:0000256" key="9">
    <source>
        <dbReference type="ARBA" id="ARBA00023004"/>
    </source>
</evidence>
<feature type="domain" description="Globin" evidence="15">
    <location>
        <begin position="10"/>
        <end position="151"/>
    </location>
</feature>
<evidence type="ECO:0000313" key="18">
    <source>
        <dbReference type="Proteomes" id="UP000188342"/>
    </source>
</evidence>
<evidence type="ECO:0000256" key="10">
    <source>
        <dbReference type="ARBA" id="ARBA00023014"/>
    </source>
</evidence>
<evidence type="ECO:0000256" key="12">
    <source>
        <dbReference type="ARBA" id="ARBA00048649"/>
    </source>
</evidence>
<keyword evidence="10" id="KW-0411">Iron-sulfur</keyword>
<dbReference type="EC" id="1.14.12.17" evidence="3"/>
<evidence type="ECO:0000256" key="11">
    <source>
        <dbReference type="ARBA" id="ARBA00023027"/>
    </source>
</evidence>
<dbReference type="InterPro" id="IPR009050">
    <property type="entry name" value="Globin-like_sf"/>
</dbReference>
<evidence type="ECO:0000256" key="13">
    <source>
        <dbReference type="ARBA" id="ARBA00049433"/>
    </source>
</evidence>
<evidence type="ECO:0000256" key="6">
    <source>
        <dbReference type="ARBA" id="ARBA00022714"/>
    </source>
</evidence>
<keyword evidence="17" id="KW-0223">Dioxygenase</keyword>
<keyword evidence="17" id="KW-0560">Oxidoreductase</keyword>
<dbReference type="PRINTS" id="PR00409">
    <property type="entry name" value="PHDIOXRDTASE"/>
</dbReference>
<dbReference type="Gene3D" id="3.40.50.80">
    <property type="entry name" value="Nucleotide-binding domain of ferredoxin-NADP reductase (FNR) module"/>
    <property type="match status" value="1"/>
</dbReference>
<dbReference type="EMBL" id="FUKQ01000044">
    <property type="protein sequence ID" value="SJN38904.1"/>
    <property type="molecule type" value="Genomic_DNA"/>
</dbReference>
<dbReference type="RefSeq" id="WP_094765246.1">
    <property type="nucleotide sequence ID" value="NZ_FUKQ01000044.1"/>
</dbReference>
<name>A0A1R4K3Y6_9ACTN</name>
<evidence type="ECO:0000256" key="5">
    <source>
        <dbReference type="ARBA" id="ARBA00022621"/>
    </source>
</evidence>
<keyword evidence="7" id="KW-0479">Metal-binding</keyword>
<dbReference type="GO" id="GO:0051537">
    <property type="term" value="F:2 iron, 2 sulfur cluster binding"/>
    <property type="evidence" value="ECO:0007669"/>
    <property type="project" value="UniProtKB-KW"/>
</dbReference>
<dbReference type="GO" id="GO:0071500">
    <property type="term" value="P:cellular response to nitrosative stress"/>
    <property type="evidence" value="ECO:0007669"/>
    <property type="project" value="TreeGrafter"/>
</dbReference>
<dbReference type="PROSITE" id="PS51384">
    <property type="entry name" value="FAD_FR"/>
    <property type="match status" value="1"/>
</dbReference>
<dbReference type="PANTHER" id="PTHR43396:SF3">
    <property type="entry name" value="FLAVOHEMOPROTEIN"/>
    <property type="match status" value="1"/>
</dbReference>
<keyword evidence="6" id="KW-0001">2Fe-2S</keyword>
<proteinExistence type="inferred from homology"/>
<dbReference type="AlphaFoldDB" id="A0A1R4K3Y6"/>
<evidence type="ECO:0000313" key="17">
    <source>
        <dbReference type="EMBL" id="SJN38904.1"/>
    </source>
</evidence>
<dbReference type="Pfam" id="PF00042">
    <property type="entry name" value="Globin"/>
    <property type="match status" value="1"/>
</dbReference>
<evidence type="ECO:0000256" key="4">
    <source>
        <dbReference type="ARBA" id="ARBA00022617"/>
    </source>
</evidence>
<dbReference type="InterPro" id="IPR008333">
    <property type="entry name" value="Cbr1-like_FAD-bd_dom"/>
</dbReference>
<sequence>MAQHVPVDEQLSAAHTQTIKATLPLVGSKIDEITPIFYQRMFDAHPELLRDTFNRANQKQGAQQKALAASVAHFAMMLVDPARPNLDDLLSRIGHKHVSLGITEDQYQIVHDNLFAAIVEVLGADVVTADVAEAWDEVYWIMARTLVRFEKKRYAELGVPDGKVFHTVTVARRTDLSSDTASFELVARDGDRSLNGFAPGQYISVRRTLADGAGQLRQYSLCNAGGDGTWQITVKKTLGQGSPDGEVSGSIIAGLHAGDELEVSLPTGDLVLDEGTNPVVLISAGIGATPMLGMARHLATRPGKRELVVLHADHDADDAALVEELSQATEQAGGTFHPWFTHGSTLGSTSGRMNLERVELPEGASYYLCGSNGFLQAMRSQLAEREVPAESIHFELFSPNDWLLPA</sequence>
<evidence type="ECO:0000256" key="8">
    <source>
        <dbReference type="ARBA" id="ARBA00022857"/>
    </source>
</evidence>
<dbReference type="InterPro" id="IPR017927">
    <property type="entry name" value="FAD-bd_FR_type"/>
</dbReference>
<keyword evidence="8" id="KW-0521">NADP</keyword>
<dbReference type="PROSITE" id="PS01033">
    <property type="entry name" value="GLOBIN"/>
    <property type="match status" value="1"/>
</dbReference>